<protein>
    <recommendedName>
        <fullName evidence="2">Uncharacterized protein YyaB-like PH domain-containing protein</fullName>
    </recommendedName>
</protein>
<dbReference type="AlphaFoldDB" id="A0A0S3UIQ0"/>
<name>A0A0S3UIQ0_PREIN</name>
<dbReference type="Pfam" id="PF06713">
    <property type="entry name" value="bPH_4"/>
    <property type="match status" value="1"/>
</dbReference>
<evidence type="ECO:0000256" key="1">
    <source>
        <dbReference type="SAM" id="Phobius"/>
    </source>
</evidence>
<organism evidence="3 4">
    <name type="scientific">Prevotella intermedia</name>
    <dbReference type="NCBI Taxonomy" id="28131"/>
    <lineage>
        <taxon>Bacteria</taxon>
        <taxon>Pseudomonadati</taxon>
        <taxon>Bacteroidota</taxon>
        <taxon>Bacteroidia</taxon>
        <taxon>Bacteroidales</taxon>
        <taxon>Prevotellaceae</taxon>
        <taxon>Prevotella</taxon>
    </lineage>
</organism>
<evidence type="ECO:0000313" key="4">
    <source>
        <dbReference type="Proteomes" id="UP000217431"/>
    </source>
</evidence>
<dbReference type="InterPro" id="IPR009589">
    <property type="entry name" value="PH_YyaB-like"/>
</dbReference>
<feature type="transmembrane region" description="Helical" evidence="1">
    <location>
        <begin position="35"/>
        <end position="55"/>
    </location>
</feature>
<dbReference type="Proteomes" id="UP000217431">
    <property type="component" value="Chromosome I"/>
</dbReference>
<dbReference type="GO" id="GO:0030153">
    <property type="term" value="P:bacteriocin immunity"/>
    <property type="evidence" value="ECO:0007669"/>
    <property type="project" value="InterPro"/>
</dbReference>
<dbReference type="STRING" id="28131.BWX40_04115"/>
<accession>A0A0S3UIQ0</accession>
<feature type="transmembrane region" description="Helical" evidence="1">
    <location>
        <begin position="12"/>
        <end position="29"/>
    </location>
</feature>
<evidence type="ECO:0000259" key="2">
    <source>
        <dbReference type="Pfam" id="PF06713"/>
    </source>
</evidence>
<keyword evidence="1" id="KW-0812">Transmembrane</keyword>
<proteinExistence type="predicted"/>
<keyword evidence="1" id="KW-0472">Membrane</keyword>
<keyword evidence="1" id="KW-1133">Transmembrane helix</keyword>
<gene>
    <name evidence="3" type="ORF">PIOMA14_I_0880</name>
</gene>
<feature type="domain" description="Uncharacterized protein YyaB-like PH" evidence="2">
    <location>
        <begin position="57"/>
        <end position="126"/>
    </location>
</feature>
<evidence type="ECO:0000313" key="3">
    <source>
        <dbReference type="EMBL" id="BAU17388.1"/>
    </source>
</evidence>
<dbReference type="RefSeq" id="WP_232510404.1">
    <property type="nucleotide sequence ID" value="NZ_AP014597.1"/>
</dbReference>
<dbReference type="EMBL" id="AP014597">
    <property type="protein sequence ID" value="BAU17388.1"/>
    <property type="molecule type" value="Genomic_DNA"/>
</dbReference>
<sequence length="128" mass="14604">MNRTFNHRVMVLEWCAILLFIMGILYGFWHRDNVALVVLGALFLILTTVALDRALHTSYVIADRKLTIKQGRMAKTKCIDITEIAEIRELPLAFHLGSYVLIELKSSKMLSLQPDNSKAFISTIQKLL</sequence>
<reference evidence="3 4" key="1">
    <citation type="journal article" date="2016" name="DNA Res.">
        <title>The complete genome sequencing of Prevotella intermedia strain OMA14 and a subsequent fine-scale, intra-species genomic comparison reveal an unusual amplification of conjugative and mobile transposons and identify a novel Prevotella-lineage-specific repeat.</title>
        <authorList>
            <person name="Naito M."/>
            <person name="Ogura Y."/>
            <person name="Itoh T."/>
            <person name="Shoji M."/>
            <person name="Okamoto M."/>
            <person name="Hayashi T."/>
            <person name="Nakayama K."/>
        </authorList>
    </citation>
    <scope>NUCLEOTIDE SEQUENCE [LARGE SCALE GENOMIC DNA]</scope>
    <source>
        <strain evidence="3 4">OMA14</strain>
    </source>
</reference>